<feature type="transmembrane region" description="Helical" evidence="2">
    <location>
        <begin position="92"/>
        <end position="114"/>
    </location>
</feature>
<protein>
    <recommendedName>
        <fullName evidence="3">VTT domain-containing protein</fullName>
    </recommendedName>
</protein>
<reference evidence="4" key="1">
    <citation type="submission" date="2024-03" db="EMBL/GenBank/DDBJ databases">
        <title>WGS assembly of Saponaria officinalis var. Norfolk2.</title>
        <authorList>
            <person name="Jenkins J."/>
            <person name="Shu S."/>
            <person name="Grimwood J."/>
            <person name="Barry K."/>
            <person name="Goodstein D."/>
            <person name="Schmutz J."/>
            <person name="Leebens-Mack J."/>
            <person name="Osbourn A."/>
        </authorList>
    </citation>
    <scope>NUCLEOTIDE SEQUENCE [LARGE SCALE GENOMIC DNA]</scope>
    <source>
        <strain evidence="4">JIC</strain>
    </source>
</reference>
<feature type="transmembrane region" description="Helical" evidence="2">
    <location>
        <begin position="256"/>
        <end position="276"/>
    </location>
</feature>
<feature type="transmembrane region" description="Helical" evidence="2">
    <location>
        <begin position="134"/>
        <end position="155"/>
    </location>
</feature>
<dbReference type="Proteomes" id="UP001443914">
    <property type="component" value="Unassembled WGS sequence"/>
</dbReference>
<evidence type="ECO:0000256" key="2">
    <source>
        <dbReference type="SAM" id="Phobius"/>
    </source>
</evidence>
<organism evidence="4 5">
    <name type="scientific">Saponaria officinalis</name>
    <name type="common">Common soapwort</name>
    <name type="synonym">Lychnis saponaria</name>
    <dbReference type="NCBI Taxonomy" id="3572"/>
    <lineage>
        <taxon>Eukaryota</taxon>
        <taxon>Viridiplantae</taxon>
        <taxon>Streptophyta</taxon>
        <taxon>Embryophyta</taxon>
        <taxon>Tracheophyta</taxon>
        <taxon>Spermatophyta</taxon>
        <taxon>Magnoliopsida</taxon>
        <taxon>eudicotyledons</taxon>
        <taxon>Gunneridae</taxon>
        <taxon>Pentapetalae</taxon>
        <taxon>Caryophyllales</taxon>
        <taxon>Caryophyllaceae</taxon>
        <taxon>Caryophylleae</taxon>
        <taxon>Saponaria</taxon>
    </lineage>
</organism>
<comment type="caution">
    <text evidence="4">The sequence shown here is derived from an EMBL/GenBank/DDBJ whole genome shotgun (WGS) entry which is preliminary data.</text>
</comment>
<evidence type="ECO:0000259" key="3">
    <source>
        <dbReference type="Pfam" id="PF09335"/>
    </source>
</evidence>
<evidence type="ECO:0000256" key="1">
    <source>
        <dbReference type="SAM" id="MobiDB-lite"/>
    </source>
</evidence>
<gene>
    <name evidence="4" type="ORF">RND81_03G200600</name>
</gene>
<evidence type="ECO:0000313" key="4">
    <source>
        <dbReference type="EMBL" id="KAK9742853.1"/>
    </source>
</evidence>
<dbReference type="AlphaFoldDB" id="A0AAW1M8N3"/>
<feature type="region of interest" description="Disordered" evidence="1">
    <location>
        <begin position="48"/>
        <end position="69"/>
    </location>
</feature>
<dbReference type="PANTHER" id="PTHR46431:SF7">
    <property type="entry name" value="SNARE ASSOCIATED GOLGI PROTEIN FAMILY"/>
    <property type="match status" value="1"/>
</dbReference>
<proteinExistence type="predicted"/>
<dbReference type="PANTHER" id="PTHR46431">
    <property type="entry name" value="EXPRESSED PROTEIN"/>
    <property type="match status" value="1"/>
</dbReference>
<feature type="transmembrane region" description="Helical" evidence="2">
    <location>
        <begin position="226"/>
        <end position="244"/>
    </location>
</feature>
<keyword evidence="2" id="KW-0472">Membrane</keyword>
<keyword evidence="2" id="KW-0812">Transmembrane</keyword>
<keyword evidence="2" id="KW-1133">Transmembrane helix</keyword>
<name>A0AAW1M8N3_SAPOF</name>
<feature type="transmembrane region" description="Helical" evidence="2">
    <location>
        <begin position="296"/>
        <end position="316"/>
    </location>
</feature>
<feature type="transmembrane region" description="Helical" evidence="2">
    <location>
        <begin position="167"/>
        <end position="191"/>
    </location>
</feature>
<dbReference type="InterPro" id="IPR032816">
    <property type="entry name" value="VTT_dom"/>
</dbReference>
<dbReference type="EMBL" id="JBDFQZ010000003">
    <property type="protein sequence ID" value="KAK9742853.1"/>
    <property type="molecule type" value="Genomic_DNA"/>
</dbReference>
<feature type="compositionally biased region" description="Low complexity" evidence="1">
    <location>
        <begin position="49"/>
        <end position="69"/>
    </location>
</feature>
<dbReference type="Pfam" id="PF09335">
    <property type="entry name" value="VTT_dom"/>
    <property type="match status" value="1"/>
</dbReference>
<keyword evidence="5" id="KW-1185">Reference proteome</keyword>
<evidence type="ECO:0000313" key="5">
    <source>
        <dbReference type="Proteomes" id="UP001443914"/>
    </source>
</evidence>
<accession>A0AAW1M8N3</accession>
<feature type="domain" description="VTT" evidence="3">
    <location>
        <begin position="155"/>
        <end position="276"/>
    </location>
</feature>
<sequence length="333" mass="37702">MNDKTENNEATEARDTKSPKMEEINGDFFRLHSNHQCSTPLIQHSPLLSSNPNYSTDNNNNNNNNNNHSNSDDNFICDSYFPWMRIESRSKLWLIIGLCAVISVSAVVLIKRYGPLFMHKEVIPVVNWLVDSGFRRPVLAAILFAAIALLPVLLLPSVPFKWVAGMVFGYGIGFLLITTAEAVAVSLPYFISYRFFLRKIKRWLDNRPREAAIVRLAGDGDWLHQFQAVVLIRLTPFPYVLFNYTAVVTGVKYSPYLVGSLLGMVPEIFVAIYSGILIRTVAEAMEDHTPVAKRQILYDGIGFCLALAATIVIGFYSKKRLKQLQDDEHWQQL</sequence>